<dbReference type="InterPro" id="IPR017871">
    <property type="entry name" value="ABC_transporter-like_CS"/>
</dbReference>
<evidence type="ECO:0000256" key="4">
    <source>
        <dbReference type="ARBA" id="ARBA00022840"/>
    </source>
</evidence>
<evidence type="ECO:0000259" key="5">
    <source>
        <dbReference type="PROSITE" id="PS50893"/>
    </source>
</evidence>
<dbReference type="InterPro" id="IPR003439">
    <property type="entry name" value="ABC_transporter-like_ATP-bd"/>
</dbReference>
<dbReference type="SUPFAM" id="SSF52540">
    <property type="entry name" value="P-loop containing nucleoside triphosphate hydrolases"/>
    <property type="match status" value="1"/>
</dbReference>
<gene>
    <name evidence="6" type="ORF">PBV87_16320</name>
</gene>
<dbReference type="SMART" id="SM00382">
    <property type="entry name" value="AAA"/>
    <property type="match status" value="1"/>
</dbReference>
<keyword evidence="3" id="KW-0547">Nucleotide-binding</keyword>
<evidence type="ECO:0000256" key="3">
    <source>
        <dbReference type="ARBA" id="ARBA00022741"/>
    </source>
</evidence>
<proteinExistence type="inferred from homology"/>
<sequence>MNIEIQNLIKTYEKESAIHIDTLDLKDIHTLAIVGPSGGGKSTLLKLLGTIEIADSGSLKVNGIEIVGLKDPKSYLHEIGFVFQHDNLFPNLTVLQNVTIHLIYTYQMDEKEATTLAEKWLNKVGILEHKDKKVHQLSGGQAQRAAIVRALITGAKLLMLDEPTSALDPELAYEVMMTLMHMKEETDMIIVTHELNFARRFADYYLFVEEGKILAHGPIEQLFAHENSRIQEFVNKITFK</sequence>
<evidence type="ECO:0000313" key="6">
    <source>
        <dbReference type="EMBL" id="MDA3733042.1"/>
    </source>
</evidence>
<evidence type="ECO:0000256" key="2">
    <source>
        <dbReference type="ARBA" id="ARBA00022448"/>
    </source>
</evidence>
<dbReference type="PROSITE" id="PS00211">
    <property type="entry name" value="ABC_TRANSPORTER_1"/>
    <property type="match status" value="1"/>
</dbReference>
<dbReference type="PANTHER" id="PTHR43166:SF4">
    <property type="entry name" value="PHOSPHONATES IMPORT ATP-BINDING PROTEIN PHNC"/>
    <property type="match status" value="1"/>
</dbReference>
<feature type="domain" description="ABC transporter" evidence="5">
    <location>
        <begin position="3"/>
        <end position="235"/>
    </location>
</feature>
<dbReference type="InterPro" id="IPR050086">
    <property type="entry name" value="MetN_ABC_transporter-like"/>
</dbReference>
<dbReference type="GO" id="GO:0005524">
    <property type="term" value="F:ATP binding"/>
    <property type="evidence" value="ECO:0007669"/>
    <property type="project" value="UniProtKB-KW"/>
</dbReference>
<accession>A0AA42DP86</accession>
<dbReference type="InterPro" id="IPR003593">
    <property type="entry name" value="AAA+_ATPase"/>
</dbReference>
<dbReference type="AlphaFoldDB" id="A0AA42DP86"/>
<keyword evidence="2" id="KW-0813">Transport</keyword>
<comment type="similarity">
    <text evidence="1">Belongs to the ABC transporter superfamily.</text>
</comment>
<dbReference type="GO" id="GO:0016887">
    <property type="term" value="F:ATP hydrolysis activity"/>
    <property type="evidence" value="ECO:0007669"/>
    <property type="project" value="InterPro"/>
</dbReference>
<evidence type="ECO:0000313" key="7">
    <source>
        <dbReference type="Proteomes" id="UP001169242"/>
    </source>
</evidence>
<keyword evidence="7" id="KW-1185">Reference proteome</keyword>
<dbReference type="Pfam" id="PF00005">
    <property type="entry name" value="ABC_tran"/>
    <property type="match status" value="1"/>
</dbReference>
<dbReference type="PANTHER" id="PTHR43166">
    <property type="entry name" value="AMINO ACID IMPORT ATP-BINDING PROTEIN"/>
    <property type="match status" value="1"/>
</dbReference>
<name>A0AA42DP86_9FIRM</name>
<protein>
    <submittedName>
        <fullName evidence="6">ATP-binding cassette domain-containing protein</fullName>
    </submittedName>
</protein>
<reference evidence="6" key="1">
    <citation type="journal article" date="2023" name="Int. J. Syst. Evol. Microbiol.">
        <title>&lt;i&gt;Holtiella tumoricola&lt;/i&gt; gen. nov. sp. nov., isolated from a human clinical sample.</title>
        <authorList>
            <person name="Allen-Vercoe E."/>
            <person name="Daigneault M.C."/>
            <person name="Vancuren S.J."/>
            <person name="Cochrane K."/>
            <person name="O'Neal L.L."/>
            <person name="Sankaranarayanan K."/>
            <person name="Lawson P.A."/>
        </authorList>
    </citation>
    <scope>NUCLEOTIDE SEQUENCE</scope>
    <source>
        <strain evidence="6">CC70A</strain>
    </source>
</reference>
<comment type="caution">
    <text evidence="6">The sequence shown here is derived from an EMBL/GenBank/DDBJ whole genome shotgun (WGS) entry which is preliminary data.</text>
</comment>
<organism evidence="6 7">
    <name type="scientific">Holtiella tumoricola</name>
    <dbReference type="NCBI Taxonomy" id="3018743"/>
    <lineage>
        <taxon>Bacteria</taxon>
        <taxon>Bacillati</taxon>
        <taxon>Bacillota</taxon>
        <taxon>Clostridia</taxon>
        <taxon>Lachnospirales</taxon>
        <taxon>Cellulosilyticaceae</taxon>
        <taxon>Holtiella</taxon>
    </lineage>
</organism>
<dbReference type="EMBL" id="JAQIFT010000059">
    <property type="protein sequence ID" value="MDA3733042.1"/>
    <property type="molecule type" value="Genomic_DNA"/>
</dbReference>
<dbReference type="Gene3D" id="3.40.50.300">
    <property type="entry name" value="P-loop containing nucleotide triphosphate hydrolases"/>
    <property type="match status" value="1"/>
</dbReference>
<keyword evidence="4 6" id="KW-0067">ATP-binding</keyword>
<evidence type="ECO:0000256" key="1">
    <source>
        <dbReference type="ARBA" id="ARBA00005417"/>
    </source>
</evidence>
<dbReference type="PROSITE" id="PS50893">
    <property type="entry name" value="ABC_TRANSPORTER_2"/>
    <property type="match status" value="1"/>
</dbReference>
<dbReference type="InterPro" id="IPR027417">
    <property type="entry name" value="P-loop_NTPase"/>
</dbReference>
<dbReference type="RefSeq" id="WP_271012976.1">
    <property type="nucleotide sequence ID" value="NZ_JAQIFT010000059.1"/>
</dbReference>
<dbReference type="Proteomes" id="UP001169242">
    <property type="component" value="Unassembled WGS sequence"/>
</dbReference>